<evidence type="ECO:0000313" key="2">
    <source>
        <dbReference type="Proteomes" id="UP001523234"/>
    </source>
</evidence>
<proteinExistence type="predicted"/>
<comment type="caution">
    <text evidence="1">The sequence shown here is derived from an EMBL/GenBank/DDBJ whole genome shotgun (WGS) entry which is preliminary data.</text>
</comment>
<dbReference type="InterPro" id="IPR035069">
    <property type="entry name" value="TTHA1013/TTHA0281-like"/>
</dbReference>
<dbReference type="Gene3D" id="3.30.160.250">
    <property type="match status" value="1"/>
</dbReference>
<organism evidence="1 2">
    <name type="scientific">Fructobacillus apis</name>
    <dbReference type="NCBI Taxonomy" id="2935017"/>
    <lineage>
        <taxon>Bacteria</taxon>
        <taxon>Bacillati</taxon>
        <taxon>Bacillota</taxon>
        <taxon>Bacilli</taxon>
        <taxon>Lactobacillales</taxon>
        <taxon>Lactobacillaceae</taxon>
        <taxon>Fructobacillus</taxon>
    </lineage>
</organism>
<dbReference type="EMBL" id="JAMWYK010000001">
    <property type="protein sequence ID" value="MCO0831776.1"/>
    <property type="molecule type" value="Genomic_DNA"/>
</dbReference>
<accession>A0ABT0ZP50</accession>
<reference evidence="1 2" key="1">
    <citation type="submission" date="2022-06" db="EMBL/GenBank/DDBJ databases">
        <title>Fructobacillus taiwanensis sp. nov., isolated from the honeybee.</title>
        <authorList>
            <person name="Chen Y.-S."/>
            <person name="Wang L.-T."/>
            <person name="Lee Y.-S."/>
            <person name="Chang Y.-C."/>
            <person name="Wu H.-C."/>
            <person name="Liao C.-Y."/>
            <person name="Chen W.-H."/>
            <person name="Deng J.-N."/>
            <person name="Wang Y.-H."/>
        </authorList>
    </citation>
    <scope>NUCLEOTIDE SEQUENCE [LARGE SCALE GENOMIC DNA]</scope>
    <source>
        <strain evidence="1 2">W13</strain>
    </source>
</reference>
<protein>
    <submittedName>
        <fullName evidence="1">Type II toxin-antitoxin system HicB family antitoxin</fullName>
    </submittedName>
</protein>
<dbReference type="PANTHER" id="PTHR34504">
    <property type="entry name" value="ANTITOXIN HICB"/>
    <property type="match status" value="1"/>
</dbReference>
<dbReference type="PANTHER" id="PTHR34504:SF4">
    <property type="entry name" value="ANTITOXIN HICB"/>
    <property type="match status" value="1"/>
</dbReference>
<dbReference type="Proteomes" id="UP001523234">
    <property type="component" value="Unassembled WGS sequence"/>
</dbReference>
<name>A0ABT0ZP50_9LACO</name>
<evidence type="ECO:0000313" key="1">
    <source>
        <dbReference type="EMBL" id="MCO0831776.1"/>
    </source>
</evidence>
<dbReference type="RefSeq" id="WP_252442345.1">
    <property type="nucleotide sequence ID" value="NZ_JAMWYK010000001.1"/>
</dbReference>
<keyword evidence="2" id="KW-1185">Reference proteome</keyword>
<gene>
    <name evidence="1" type="ORF">NFX39_01530</name>
</gene>
<dbReference type="InterPro" id="IPR051404">
    <property type="entry name" value="TA_system_antitoxin"/>
</dbReference>
<sequence length="70" mass="7545">MSNNYQVKVEQSYAVIIHKEGGMYWGSAPDVPSAFSTGETVEALLVHMKEAIELALATTNTALTLTKSAE</sequence>
<dbReference type="SUPFAM" id="SSF143100">
    <property type="entry name" value="TTHA1013/TTHA0281-like"/>
    <property type="match status" value="1"/>
</dbReference>